<keyword evidence="7" id="KW-0808">Transferase</keyword>
<dbReference type="Pfam" id="PF01627">
    <property type="entry name" value="Hpt"/>
    <property type="match status" value="1"/>
</dbReference>
<dbReference type="SUPFAM" id="SSF52172">
    <property type="entry name" value="CheY-like"/>
    <property type="match status" value="1"/>
</dbReference>
<evidence type="ECO:0000256" key="14">
    <source>
        <dbReference type="PROSITE-ProRule" id="PRU00110"/>
    </source>
</evidence>
<dbReference type="PANTHER" id="PTHR43047">
    <property type="entry name" value="TWO-COMPONENT HISTIDINE PROTEIN KINASE"/>
    <property type="match status" value="1"/>
</dbReference>
<dbReference type="InterPro" id="IPR008207">
    <property type="entry name" value="Sig_transdc_His_kin_Hpt_dom"/>
</dbReference>
<keyword evidence="4" id="KW-1003">Cell membrane</keyword>
<keyword evidence="6 15" id="KW-0597">Phosphoprotein</keyword>
<keyword evidence="9" id="KW-0418">Kinase</keyword>
<dbReference type="SUPFAM" id="SSF47384">
    <property type="entry name" value="Homodimeric domain of signal transducing histidine kinase"/>
    <property type="match status" value="1"/>
</dbReference>
<comment type="caution">
    <text evidence="22">The sequence shown here is derived from an EMBL/GenBank/DDBJ whole genome shotgun (WGS) entry which is preliminary data.</text>
</comment>
<sequence length="849" mass="91562">MTHKNLRPKATAPLLALIVIALILVVFHGTLLLDRIGSKRNADFDNRSWLVAQLEVDQKELRIALLKARMLPILSREAERGVRLAFDIYYSRVLTVAAALSPINGSALNLDDMKTLEASRDEMAAVIDAVAFLRPQDIRQLQDISVQDAIDVRAVTSAAIQMFTQMEEARRIEDRDLLVRLVVLMGALLVLMVVGIVLAIRISQQAARRAGSAARTASNLRRTFEASLDGVVVSDGAGTITYLNAAASRMFGQNSSDLLGTSLVDTILPKQTANTATGTKPHVVRNGVSVPLVDCGRHRLMGMHRSGGAFPIEVSIVSDHDSDGQPVCIGFFRDITEEVEAENRLRSARDKARQDAAAKSRFLAIMSHEMRTPLHGVIAALDLMGSEKLSVTCRRFLATARACSHAALNQVVEVLEATRDGATEIKISPFDPQLLIADLLAGLHSLARARGNRLTLQPSSGPACPPLLGWQRGFLLVMRNLISNAVKFTNDGEITVSIRFEMQFDGRIALDIDVRDTGMGIDPANHERIFQEFEAVDTANPSATGGVGLGLAIARSAVERMGGRIRLQSALGHGSCFSVQLMMEAAPASVSLEATETATDENAVIPAHRGRRILVVDDNTVNTALMAEMLRRIGHQPETALDGPRAIALAREEAFDLILMDIGMPGMDGLATTRAIRAGGASEFCPVVGVTALVLAEDRERILESGMQDVLGKPLGLRQLSSYLADFFAEHLPLLDDDAEETFADVRALMGDEMMVQLLKGVQQDAEAALSSLRAMDADQDLQALRQALHRAAGSAAVVGAMALAEAMQDGEKAVLAGDIGKLRSCEAQILHTITATTEYRCRLQAGSV</sequence>
<dbReference type="Pfam" id="PF00989">
    <property type="entry name" value="PAS"/>
    <property type="match status" value="1"/>
</dbReference>
<keyword evidence="12" id="KW-0902">Two-component regulatory system</keyword>
<dbReference type="SMART" id="SM00387">
    <property type="entry name" value="HATPase_c"/>
    <property type="match status" value="1"/>
</dbReference>
<evidence type="ECO:0000256" key="10">
    <source>
        <dbReference type="ARBA" id="ARBA00022840"/>
    </source>
</evidence>
<evidence type="ECO:0000256" key="12">
    <source>
        <dbReference type="ARBA" id="ARBA00023012"/>
    </source>
</evidence>
<dbReference type="CDD" id="cd17546">
    <property type="entry name" value="REC_hyHK_CKI1_RcsC-like"/>
    <property type="match status" value="1"/>
</dbReference>
<evidence type="ECO:0000259" key="21">
    <source>
        <dbReference type="PROSITE" id="PS50894"/>
    </source>
</evidence>
<dbReference type="PROSITE" id="PS50894">
    <property type="entry name" value="HPT"/>
    <property type="match status" value="1"/>
</dbReference>
<dbReference type="Gene3D" id="3.30.450.20">
    <property type="entry name" value="PAS domain"/>
    <property type="match status" value="1"/>
</dbReference>
<dbReference type="CDD" id="cd00130">
    <property type="entry name" value="PAS"/>
    <property type="match status" value="1"/>
</dbReference>
<dbReference type="PROSITE" id="PS50113">
    <property type="entry name" value="PAC"/>
    <property type="match status" value="1"/>
</dbReference>
<accession>A0A411Z1I1</accession>
<dbReference type="PROSITE" id="PS50112">
    <property type="entry name" value="PAS"/>
    <property type="match status" value="1"/>
</dbReference>
<dbReference type="AlphaFoldDB" id="A0A411Z1I1"/>
<feature type="domain" description="Response regulatory" evidence="18">
    <location>
        <begin position="612"/>
        <end position="728"/>
    </location>
</feature>
<dbReference type="GO" id="GO:0000155">
    <property type="term" value="F:phosphorelay sensor kinase activity"/>
    <property type="evidence" value="ECO:0007669"/>
    <property type="project" value="InterPro"/>
</dbReference>
<dbReference type="Gene3D" id="3.40.50.2300">
    <property type="match status" value="1"/>
</dbReference>
<dbReference type="Pfam" id="PF00072">
    <property type="entry name" value="Response_reg"/>
    <property type="match status" value="1"/>
</dbReference>
<dbReference type="InterPro" id="IPR035965">
    <property type="entry name" value="PAS-like_dom_sf"/>
</dbReference>
<dbReference type="Proteomes" id="UP000284547">
    <property type="component" value="Unassembled WGS sequence"/>
</dbReference>
<dbReference type="SMART" id="SM00448">
    <property type="entry name" value="REC"/>
    <property type="match status" value="1"/>
</dbReference>
<feature type="domain" description="PAC" evidence="20">
    <location>
        <begin position="294"/>
        <end position="347"/>
    </location>
</feature>
<evidence type="ECO:0000256" key="8">
    <source>
        <dbReference type="ARBA" id="ARBA00022692"/>
    </source>
</evidence>
<evidence type="ECO:0000256" key="11">
    <source>
        <dbReference type="ARBA" id="ARBA00022989"/>
    </source>
</evidence>
<dbReference type="SUPFAM" id="SSF55874">
    <property type="entry name" value="ATPase domain of HSP90 chaperone/DNA topoisomerase II/histidine kinase"/>
    <property type="match status" value="1"/>
</dbReference>
<evidence type="ECO:0000256" key="6">
    <source>
        <dbReference type="ARBA" id="ARBA00022553"/>
    </source>
</evidence>
<name>A0A411Z1I1_9RHOB</name>
<dbReference type="SMART" id="SM00091">
    <property type="entry name" value="PAS"/>
    <property type="match status" value="1"/>
</dbReference>
<feature type="transmembrane region" description="Helical" evidence="16">
    <location>
        <begin position="177"/>
        <end position="200"/>
    </location>
</feature>
<reference evidence="22 23" key="1">
    <citation type="submission" date="2018-08" db="EMBL/GenBank/DDBJ databases">
        <title>Flavobacterium tibetense sp. nov., isolated from a wetland YonghuCo on Tibetan Plateau.</title>
        <authorList>
            <person name="Phurbu D."/>
            <person name="Lu H."/>
            <person name="Xing P."/>
        </authorList>
    </citation>
    <scope>NUCLEOTIDE SEQUENCE [LARGE SCALE GENOMIC DNA]</scope>
    <source>
        <strain evidence="22 23">DJC</strain>
    </source>
</reference>
<dbReference type="Pfam" id="PF00512">
    <property type="entry name" value="HisKA"/>
    <property type="match status" value="1"/>
</dbReference>
<evidence type="ECO:0000256" key="16">
    <source>
        <dbReference type="SAM" id="Phobius"/>
    </source>
</evidence>
<keyword evidence="10" id="KW-0067">ATP-binding</keyword>
<feature type="domain" description="HPt" evidence="21">
    <location>
        <begin position="751"/>
        <end position="848"/>
    </location>
</feature>
<dbReference type="NCBIfam" id="TIGR00229">
    <property type="entry name" value="sensory_box"/>
    <property type="match status" value="1"/>
</dbReference>
<dbReference type="OrthoDB" id="9801651at2"/>
<dbReference type="InterPro" id="IPR011006">
    <property type="entry name" value="CheY-like_superfamily"/>
</dbReference>
<feature type="domain" description="PAS" evidence="19">
    <location>
        <begin position="216"/>
        <end position="287"/>
    </location>
</feature>
<dbReference type="InterPro" id="IPR036641">
    <property type="entry name" value="HPT_dom_sf"/>
</dbReference>
<evidence type="ECO:0000256" key="9">
    <source>
        <dbReference type="ARBA" id="ARBA00022777"/>
    </source>
</evidence>
<dbReference type="InterPro" id="IPR003594">
    <property type="entry name" value="HATPase_dom"/>
</dbReference>
<dbReference type="InterPro" id="IPR036097">
    <property type="entry name" value="HisK_dim/P_sf"/>
</dbReference>
<dbReference type="InterPro" id="IPR005467">
    <property type="entry name" value="His_kinase_dom"/>
</dbReference>
<keyword evidence="23" id="KW-1185">Reference proteome</keyword>
<feature type="domain" description="Histidine kinase" evidence="17">
    <location>
        <begin position="365"/>
        <end position="585"/>
    </location>
</feature>
<dbReference type="InterPro" id="IPR004358">
    <property type="entry name" value="Sig_transdc_His_kin-like_C"/>
</dbReference>
<dbReference type="Gene3D" id="1.10.287.130">
    <property type="match status" value="1"/>
</dbReference>
<evidence type="ECO:0000259" key="20">
    <source>
        <dbReference type="PROSITE" id="PS50113"/>
    </source>
</evidence>
<evidence type="ECO:0000256" key="3">
    <source>
        <dbReference type="ARBA" id="ARBA00012438"/>
    </source>
</evidence>
<dbReference type="InterPro" id="IPR001789">
    <property type="entry name" value="Sig_transdc_resp-reg_receiver"/>
</dbReference>
<evidence type="ECO:0000256" key="2">
    <source>
        <dbReference type="ARBA" id="ARBA00004429"/>
    </source>
</evidence>
<evidence type="ECO:0000256" key="13">
    <source>
        <dbReference type="ARBA" id="ARBA00023136"/>
    </source>
</evidence>
<evidence type="ECO:0000259" key="19">
    <source>
        <dbReference type="PROSITE" id="PS50112"/>
    </source>
</evidence>
<evidence type="ECO:0000313" key="22">
    <source>
        <dbReference type="EMBL" id="RGP36919.1"/>
    </source>
</evidence>
<feature type="modified residue" description="Phosphohistidine" evidence="14">
    <location>
        <position position="790"/>
    </location>
</feature>
<dbReference type="Gene3D" id="1.20.120.160">
    <property type="entry name" value="HPT domain"/>
    <property type="match status" value="1"/>
</dbReference>
<protein>
    <recommendedName>
        <fullName evidence="3">histidine kinase</fullName>
        <ecNumber evidence="3">2.7.13.3</ecNumber>
    </recommendedName>
</protein>
<dbReference type="GO" id="GO:0005886">
    <property type="term" value="C:plasma membrane"/>
    <property type="evidence" value="ECO:0007669"/>
    <property type="project" value="UniProtKB-SubCell"/>
</dbReference>
<comment type="catalytic activity">
    <reaction evidence="1">
        <text>ATP + protein L-histidine = ADP + protein N-phospho-L-histidine.</text>
        <dbReference type="EC" id="2.7.13.3"/>
    </reaction>
</comment>
<evidence type="ECO:0000256" key="4">
    <source>
        <dbReference type="ARBA" id="ARBA00022475"/>
    </source>
</evidence>
<comment type="subcellular location">
    <subcellularLocation>
        <location evidence="2">Cell inner membrane</location>
        <topology evidence="2">Multi-pass membrane protein</topology>
    </subcellularLocation>
</comment>
<dbReference type="PRINTS" id="PR00344">
    <property type="entry name" value="BCTRLSENSOR"/>
</dbReference>
<dbReference type="PROSITE" id="PS50109">
    <property type="entry name" value="HIS_KIN"/>
    <property type="match status" value="1"/>
</dbReference>
<evidence type="ECO:0000256" key="1">
    <source>
        <dbReference type="ARBA" id="ARBA00000085"/>
    </source>
</evidence>
<proteinExistence type="predicted"/>
<dbReference type="EC" id="2.7.13.3" evidence="3"/>
<evidence type="ECO:0000256" key="15">
    <source>
        <dbReference type="PROSITE-ProRule" id="PRU00169"/>
    </source>
</evidence>
<keyword evidence="5" id="KW-0997">Cell inner membrane</keyword>
<dbReference type="EMBL" id="QWEY01000006">
    <property type="protein sequence ID" value="RGP36919.1"/>
    <property type="molecule type" value="Genomic_DNA"/>
</dbReference>
<dbReference type="Gene3D" id="3.30.565.10">
    <property type="entry name" value="Histidine kinase-like ATPase, C-terminal domain"/>
    <property type="match status" value="1"/>
</dbReference>
<dbReference type="InterPro" id="IPR003661">
    <property type="entry name" value="HisK_dim/P_dom"/>
</dbReference>
<keyword evidence="8 16" id="KW-0812">Transmembrane</keyword>
<feature type="modified residue" description="4-aspartylphosphate" evidence="15">
    <location>
        <position position="661"/>
    </location>
</feature>
<dbReference type="InterPro" id="IPR036890">
    <property type="entry name" value="HATPase_C_sf"/>
</dbReference>
<dbReference type="SMART" id="SM00388">
    <property type="entry name" value="HisKA"/>
    <property type="match status" value="1"/>
</dbReference>
<dbReference type="InterPro" id="IPR000700">
    <property type="entry name" value="PAS-assoc_C"/>
</dbReference>
<dbReference type="Pfam" id="PF02518">
    <property type="entry name" value="HATPase_c"/>
    <property type="match status" value="1"/>
</dbReference>
<evidence type="ECO:0000256" key="7">
    <source>
        <dbReference type="ARBA" id="ARBA00022679"/>
    </source>
</evidence>
<evidence type="ECO:0000259" key="17">
    <source>
        <dbReference type="PROSITE" id="PS50109"/>
    </source>
</evidence>
<dbReference type="PROSITE" id="PS50110">
    <property type="entry name" value="RESPONSE_REGULATORY"/>
    <property type="match status" value="1"/>
</dbReference>
<dbReference type="InterPro" id="IPR000014">
    <property type="entry name" value="PAS"/>
</dbReference>
<dbReference type="SUPFAM" id="SSF47226">
    <property type="entry name" value="Histidine-containing phosphotransfer domain, HPT domain"/>
    <property type="match status" value="1"/>
</dbReference>
<dbReference type="SUPFAM" id="SSF55785">
    <property type="entry name" value="PYP-like sensor domain (PAS domain)"/>
    <property type="match status" value="1"/>
</dbReference>
<evidence type="ECO:0000313" key="23">
    <source>
        <dbReference type="Proteomes" id="UP000284547"/>
    </source>
</evidence>
<keyword evidence="13 16" id="KW-0472">Membrane</keyword>
<dbReference type="GO" id="GO:0006355">
    <property type="term" value="P:regulation of DNA-templated transcription"/>
    <property type="evidence" value="ECO:0007669"/>
    <property type="project" value="InterPro"/>
</dbReference>
<gene>
    <name evidence="22" type="ORF">D1012_12260</name>
</gene>
<feature type="transmembrane region" description="Helical" evidence="16">
    <location>
        <begin position="12"/>
        <end position="33"/>
    </location>
</feature>
<evidence type="ECO:0000259" key="18">
    <source>
        <dbReference type="PROSITE" id="PS50110"/>
    </source>
</evidence>
<dbReference type="CDD" id="cd16922">
    <property type="entry name" value="HATPase_EvgS-ArcB-TorS-like"/>
    <property type="match status" value="1"/>
</dbReference>
<evidence type="ECO:0000256" key="5">
    <source>
        <dbReference type="ARBA" id="ARBA00022519"/>
    </source>
</evidence>
<dbReference type="RefSeq" id="WP_118152597.1">
    <property type="nucleotide sequence ID" value="NZ_QWEY01000006.1"/>
</dbReference>
<dbReference type="CDD" id="cd00082">
    <property type="entry name" value="HisKA"/>
    <property type="match status" value="1"/>
</dbReference>
<dbReference type="PANTHER" id="PTHR43047:SF64">
    <property type="entry name" value="HISTIDINE KINASE CONTAINING CHEY-HOMOLOGOUS RECEIVER DOMAIN AND PAS DOMAIN-RELATED"/>
    <property type="match status" value="1"/>
</dbReference>
<dbReference type="InterPro" id="IPR013767">
    <property type="entry name" value="PAS_fold"/>
</dbReference>
<keyword evidence="10" id="KW-0547">Nucleotide-binding</keyword>
<keyword evidence="11 16" id="KW-1133">Transmembrane helix</keyword>
<organism evidence="22 23">
    <name type="scientific">Pseudotabrizicola alkalilacus</name>
    <dbReference type="NCBI Taxonomy" id="2305252"/>
    <lineage>
        <taxon>Bacteria</taxon>
        <taxon>Pseudomonadati</taxon>
        <taxon>Pseudomonadota</taxon>
        <taxon>Alphaproteobacteria</taxon>
        <taxon>Rhodobacterales</taxon>
        <taxon>Paracoccaceae</taxon>
        <taxon>Pseudotabrizicola</taxon>
    </lineage>
</organism>